<feature type="compositionally biased region" description="Polar residues" evidence="3">
    <location>
        <begin position="107"/>
        <end position="150"/>
    </location>
</feature>
<dbReference type="InterPro" id="IPR054548">
    <property type="entry name" value="SCP160-like_KH"/>
</dbReference>
<feature type="domain" description="K Homology" evidence="4">
    <location>
        <begin position="324"/>
        <end position="418"/>
    </location>
</feature>
<feature type="domain" description="K Homology" evidence="4">
    <location>
        <begin position="981"/>
        <end position="1058"/>
    </location>
</feature>
<dbReference type="EMBL" id="KN832876">
    <property type="protein sequence ID" value="KIN01390.1"/>
    <property type="molecule type" value="Genomic_DNA"/>
</dbReference>
<organism evidence="5 6">
    <name type="scientific">Oidiodendron maius (strain Zn)</name>
    <dbReference type="NCBI Taxonomy" id="913774"/>
    <lineage>
        <taxon>Eukaryota</taxon>
        <taxon>Fungi</taxon>
        <taxon>Dikarya</taxon>
        <taxon>Ascomycota</taxon>
        <taxon>Pezizomycotina</taxon>
        <taxon>Leotiomycetes</taxon>
        <taxon>Leotiomycetes incertae sedis</taxon>
        <taxon>Myxotrichaceae</taxon>
        <taxon>Oidiodendron</taxon>
    </lineage>
</organism>
<keyword evidence="1" id="KW-0677">Repeat</keyword>
<dbReference type="Pfam" id="PF22952">
    <property type="entry name" value="KH_11"/>
    <property type="match status" value="1"/>
</dbReference>
<dbReference type="InterPro" id="IPR004088">
    <property type="entry name" value="KH_dom_type_1"/>
</dbReference>
<evidence type="ECO:0000256" key="2">
    <source>
        <dbReference type="PROSITE-ProRule" id="PRU00117"/>
    </source>
</evidence>
<dbReference type="SUPFAM" id="SSF54791">
    <property type="entry name" value="Eukaryotic type KH-domain (KH-domain type I)"/>
    <property type="match status" value="7"/>
</dbReference>
<name>A0A0C3HDW1_OIDMZ</name>
<evidence type="ECO:0000256" key="3">
    <source>
        <dbReference type="SAM" id="MobiDB-lite"/>
    </source>
</evidence>
<reference evidence="6" key="2">
    <citation type="submission" date="2015-01" db="EMBL/GenBank/DDBJ databases">
        <title>Evolutionary Origins and Diversification of the Mycorrhizal Mutualists.</title>
        <authorList>
            <consortium name="DOE Joint Genome Institute"/>
            <consortium name="Mycorrhizal Genomics Consortium"/>
            <person name="Kohler A."/>
            <person name="Kuo A."/>
            <person name="Nagy L.G."/>
            <person name="Floudas D."/>
            <person name="Copeland A."/>
            <person name="Barry K.W."/>
            <person name="Cichocki N."/>
            <person name="Veneault-Fourrey C."/>
            <person name="LaButti K."/>
            <person name="Lindquist E.A."/>
            <person name="Lipzen A."/>
            <person name="Lundell T."/>
            <person name="Morin E."/>
            <person name="Murat C."/>
            <person name="Riley R."/>
            <person name="Ohm R."/>
            <person name="Sun H."/>
            <person name="Tunlid A."/>
            <person name="Henrissat B."/>
            <person name="Grigoriev I.V."/>
            <person name="Hibbett D.S."/>
            <person name="Martin F."/>
        </authorList>
    </citation>
    <scope>NUCLEOTIDE SEQUENCE [LARGE SCALE GENOMIC DNA]</scope>
    <source>
        <strain evidence="6">Zn</strain>
    </source>
</reference>
<dbReference type="CDD" id="cd22449">
    <property type="entry name" value="KH-I_ScSCP160_rpt4"/>
    <property type="match status" value="1"/>
</dbReference>
<proteinExistence type="predicted"/>
<evidence type="ECO:0000256" key="1">
    <source>
        <dbReference type="ARBA" id="ARBA00022737"/>
    </source>
</evidence>
<feature type="domain" description="K Homology" evidence="4">
    <location>
        <begin position="420"/>
        <end position="487"/>
    </location>
</feature>
<feature type="domain" description="K Homology" evidence="4">
    <location>
        <begin position="1062"/>
        <end position="1130"/>
    </location>
</feature>
<feature type="compositionally biased region" description="Low complexity" evidence="3">
    <location>
        <begin position="55"/>
        <end position="67"/>
    </location>
</feature>
<dbReference type="Pfam" id="PF00013">
    <property type="entry name" value="KH_1"/>
    <property type="match status" value="8"/>
</dbReference>
<feature type="region of interest" description="Disordered" evidence="3">
    <location>
        <begin position="845"/>
        <end position="885"/>
    </location>
</feature>
<dbReference type="PANTHER" id="PTHR10627">
    <property type="entry name" value="SCP160"/>
    <property type="match status" value="1"/>
</dbReference>
<gene>
    <name evidence="5" type="ORF">OIDMADRAFT_41980</name>
</gene>
<dbReference type="InterPro" id="IPR004087">
    <property type="entry name" value="KH_dom"/>
</dbReference>
<evidence type="ECO:0000313" key="6">
    <source>
        <dbReference type="Proteomes" id="UP000054321"/>
    </source>
</evidence>
<dbReference type="OrthoDB" id="10027144at2759"/>
<dbReference type="InterPro" id="IPR036612">
    <property type="entry name" value="KH_dom_type_1_sf"/>
</dbReference>
<dbReference type="PANTHER" id="PTHR10627:SF31">
    <property type="entry name" value="DODECA-SATELLITE-BINDING PROTEIN 1, ISOFORM A"/>
    <property type="match status" value="1"/>
</dbReference>
<accession>A0A0C3HDW1</accession>
<dbReference type="CDD" id="cd22408">
    <property type="entry name" value="KH-I_Vigilin_rpt4"/>
    <property type="match status" value="1"/>
</dbReference>
<feature type="domain" description="K Homology" evidence="4">
    <location>
        <begin position="1246"/>
        <end position="1315"/>
    </location>
</feature>
<keyword evidence="6" id="KW-1185">Reference proteome</keyword>
<feature type="domain" description="K Homology" evidence="4">
    <location>
        <begin position="740"/>
        <end position="803"/>
    </location>
</feature>
<dbReference type="PROSITE" id="PS50084">
    <property type="entry name" value="KH_TYPE_1"/>
    <property type="match status" value="9"/>
</dbReference>
<sequence>MASLGSNTQNGHTEAHGNGIELSAAQRLMQKHAAHNVTVEDIPDEADSTHPVPPLSSSVLESPDDLPAPGWVPPISTKAAGKRKEELPTKPLLDTQSEELFPGLGATSKTRQPATTTPTWGAKTSASSTNGANGFSTNGTSTPKSGISTPTSAINQAASRGAPRKMEIPGQVQERIFLEKSQMLPRPQLKKPLPDILKDINRKSKKVNVTLQAGENGTTFYATGPSEAAVQALRDLVAQVGAKISTKVSIPQSARAHIIGKQGSKIKELQERTGARIQVPKVEDAVRPVEEDDDAMIDIIIEGNALSVGSAQRDVLKIASERAPTVTTRLRNIPAELYPFLSGAQNEKINELEETRGVQIRVPPYHKWRTQPPPQKPLAGKLPVFLPATDDNHITIAGDRPAVQSVKAEIERLAEELQRQLTVDQFPINNGRHQFIIGKRGVQPQKFFSDTGCAVILPHNEDDDMVTIIGPPNQTQAARNMAINLAASMQSSSIDISRQHRNAPGASAAHARNLTQYLRQRKVIEELERAHQAHIVTSLYQDGGAAPWELYSRDYNNAINAQAEITNIVTAHPPSRLATIPVDPFFHMYLQNDITPRIKKDYGVHVVVPQPSEPDTPVLLVFEGEAGLNPEYQVPRSHPSPQEIRAFQQGLRDAQKHILDIISGQAQIISTSIDVPKIYHDKLRKYIKNEQQARSEDQIPVRVSAADTIVTLRGPAPAVESLAAKVRAFVDQAIEEEKERGFTLSFDFPQNHANQLIGKGGSNIHNLREKFDVEIKVDDGKVELKGPKAKAEAARAHISALGRQWADEATYTLKIEPKYHRELIGAQGNQINKLQTRYKVQIHFPRAARSSKDDQSNVDITSEAGRKGGRREQEPDEVIVKGPKKGADGARDEILSLLQYLKDNSFTATVSVQPSQIPSLIGQRGSGMDELRQTTGAKIDVPNARDVKDPSEKVEIQIKGTKSQVAQAKKILEEKRAIFDQTVQKTLEVDKKHHRALIGTGGATLRDIVVKAGGSDDRRELARTIQFPKAESDGNLIKIEGKQDIVDNIVATIQQIIMERDSQTTEVIEIPTDKHRSLIGRGGETKKDLESKFTVSIDIPRQGSGQSGVKIAGLPANVEKAKAHIHSLVKEQEGETVQVPRKIHHTIAENGQFFRRIRNDHQVTVDHAGQKVPPKPAAPTNTRANGALPLITDDADVTDGLFSWTVVNTADSAGDGEIPWILRGPPENVAKAKATLLAAIEQAAKNSHAGYLVLPDPQTYRYVIGQGGSKVNSIRKATGCKITVPRDQAKDEAIEILGSAEGVEKAKELVLIAVKEGGNGPNGNRA</sequence>
<feature type="compositionally biased region" description="Basic and acidic residues" evidence="3">
    <location>
        <begin position="864"/>
        <end position="873"/>
    </location>
</feature>
<dbReference type="Gene3D" id="3.30.1370.10">
    <property type="entry name" value="K Homology domain, type 1"/>
    <property type="match status" value="9"/>
</dbReference>
<dbReference type="GO" id="GO:0005737">
    <property type="term" value="C:cytoplasm"/>
    <property type="evidence" value="ECO:0007669"/>
    <property type="project" value="TreeGrafter"/>
</dbReference>
<evidence type="ECO:0000313" key="5">
    <source>
        <dbReference type="EMBL" id="KIN01390.1"/>
    </source>
</evidence>
<feature type="domain" description="K Homology" evidence="4">
    <location>
        <begin position="1131"/>
        <end position="1241"/>
    </location>
</feature>
<evidence type="ECO:0000259" key="4">
    <source>
        <dbReference type="SMART" id="SM00322"/>
    </source>
</evidence>
<dbReference type="GO" id="GO:0003729">
    <property type="term" value="F:mRNA binding"/>
    <property type="evidence" value="ECO:0007669"/>
    <property type="project" value="TreeGrafter"/>
</dbReference>
<dbReference type="STRING" id="913774.A0A0C3HDW1"/>
<reference evidence="5 6" key="1">
    <citation type="submission" date="2014-04" db="EMBL/GenBank/DDBJ databases">
        <authorList>
            <consortium name="DOE Joint Genome Institute"/>
            <person name="Kuo A."/>
            <person name="Martino E."/>
            <person name="Perotto S."/>
            <person name="Kohler A."/>
            <person name="Nagy L.G."/>
            <person name="Floudas D."/>
            <person name="Copeland A."/>
            <person name="Barry K.W."/>
            <person name="Cichocki N."/>
            <person name="Veneault-Fourrey C."/>
            <person name="LaButti K."/>
            <person name="Lindquist E.A."/>
            <person name="Lipzen A."/>
            <person name="Lundell T."/>
            <person name="Morin E."/>
            <person name="Murat C."/>
            <person name="Sun H."/>
            <person name="Tunlid A."/>
            <person name="Henrissat B."/>
            <person name="Grigoriev I.V."/>
            <person name="Hibbett D.S."/>
            <person name="Martin F."/>
            <person name="Nordberg H.P."/>
            <person name="Cantor M.N."/>
            <person name="Hua S.X."/>
        </authorList>
    </citation>
    <scope>NUCLEOTIDE SEQUENCE [LARGE SCALE GENOMIC DNA]</scope>
    <source>
        <strain evidence="5 6">Zn</strain>
    </source>
</reference>
<dbReference type="Gene3D" id="3.30.310.210">
    <property type="match status" value="1"/>
</dbReference>
<feature type="domain" description="K Homology" evidence="4">
    <location>
        <begin position="904"/>
        <end position="977"/>
    </location>
</feature>
<dbReference type="HOGENOM" id="CLU_003293_0_0_1"/>
<feature type="region of interest" description="Disordered" evidence="3">
    <location>
        <begin position="41"/>
        <end position="150"/>
    </location>
</feature>
<keyword evidence="2" id="KW-0694">RNA-binding</keyword>
<dbReference type="FunCoup" id="A0A0C3HDW1">
    <property type="interactions" value="698"/>
</dbReference>
<protein>
    <recommendedName>
        <fullName evidence="4">K Homology domain-containing protein</fullName>
    </recommendedName>
</protein>
<dbReference type="InParanoid" id="A0A0C3HDW1"/>
<dbReference type="SMART" id="SM00322">
    <property type="entry name" value="KH"/>
    <property type="match status" value="10"/>
</dbReference>
<feature type="domain" description="K Homology" evidence="4">
    <location>
        <begin position="242"/>
        <end position="320"/>
    </location>
</feature>
<feature type="domain" description="K Homology" evidence="4">
    <location>
        <begin position="807"/>
        <end position="899"/>
    </location>
</feature>
<dbReference type="Proteomes" id="UP000054321">
    <property type="component" value="Unassembled WGS sequence"/>
</dbReference>
<dbReference type="CDD" id="cd02394">
    <property type="entry name" value="KH-I_Vigilin_rpt6"/>
    <property type="match status" value="1"/>
</dbReference>